<dbReference type="PROSITE" id="PS51999">
    <property type="entry name" value="ZF_GRF"/>
    <property type="match status" value="1"/>
</dbReference>
<evidence type="ECO:0000313" key="7">
    <source>
        <dbReference type="EMBL" id="KAJ8562219.1"/>
    </source>
</evidence>
<keyword evidence="3" id="KW-0862">Zinc</keyword>
<keyword evidence="1" id="KW-0479">Metal-binding</keyword>
<proteinExistence type="predicted"/>
<evidence type="ECO:0000256" key="5">
    <source>
        <dbReference type="SAM" id="Coils"/>
    </source>
</evidence>
<comment type="caution">
    <text evidence="7">The sequence shown here is derived from an EMBL/GenBank/DDBJ whole genome shotgun (WGS) entry which is preliminary data.</text>
</comment>
<keyword evidence="5" id="KW-0175">Coiled coil</keyword>
<sequence>MCNCDYFCHLINSRTPNNSGRRFFSCKIPKDNGGCGYFTWIDSSLEAELLKQMIKKVEEERDTLKHKLKEIGDKITALKQKSEGN</sequence>
<dbReference type="PANTHER" id="PTHR33248">
    <property type="entry name" value="ZINC ION-BINDING PROTEIN"/>
    <property type="match status" value="1"/>
</dbReference>
<accession>A0A9Q1RLD1</accession>
<dbReference type="Pfam" id="PF06839">
    <property type="entry name" value="Zn_ribbon_GRF"/>
    <property type="match status" value="1"/>
</dbReference>
<evidence type="ECO:0000256" key="3">
    <source>
        <dbReference type="ARBA" id="ARBA00022833"/>
    </source>
</evidence>
<reference evidence="8" key="1">
    <citation type="journal article" date="2023" name="Proc. Natl. Acad. Sci. U.S.A.">
        <title>Genomic and structural basis for evolution of tropane alkaloid biosynthesis.</title>
        <authorList>
            <person name="Wanga Y.-J."/>
            <person name="Taina T."/>
            <person name="Yua J.-Y."/>
            <person name="Lia J."/>
            <person name="Xua B."/>
            <person name="Chenc J."/>
            <person name="D'Auriad J.C."/>
            <person name="Huanga J.-P."/>
            <person name="Huanga S.-X."/>
        </authorList>
    </citation>
    <scope>NUCLEOTIDE SEQUENCE [LARGE SCALE GENOMIC DNA]</scope>
    <source>
        <strain evidence="8">cv. KIB-2019</strain>
    </source>
</reference>
<dbReference type="GO" id="GO:0008270">
    <property type="term" value="F:zinc ion binding"/>
    <property type="evidence" value="ECO:0007669"/>
    <property type="project" value="UniProtKB-KW"/>
</dbReference>
<feature type="domain" description="GRF-type" evidence="6">
    <location>
        <begin position="2"/>
        <end position="44"/>
    </location>
</feature>
<name>A0A9Q1RLD1_9SOLA</name>
<evidence type="ECO:0000259" key="6">
    <source>
        <dbReference type="PROSITE" id="PS51999"/>
    </source>
</evidence>
<keyword evidence="8" id="KW-1185">Reference proteome</keyword>
<dbReference type="Proteomes" id="UP001152561">
    <property type="component" value="Unassembled WGS sequence"/>
</dbReference>
<evidence type="ECO:0000256" key="4">
    <source>
        <dbReference type="PROSITE-ProRule" id="PRU01343"/>
    </source>
</evidence>
<evidence type="ECO:0000313" key="8">
    <source>
        <dbReference type="Proteomes" id="UP001152561"/>
    </source>
</evidence>
<keyword evidence="2 4" id="KW-0863">Zinc-finger</keyword>
<dbReference type="EMBL" id="JAJAGQ010000005">
    <property type="protein sequence ID" value="KAJ8562219.1"/>
    <property type="molecule type" value="Genomic_DNA"/>
</dbReference>
<dbReference type="InterPro" id="IPR010666">
    <property type="entry name" value="Znf_GRF"/>
</dbReference>
<protein>
    <recommendedName>
        <fullName evidence="6">GRF-type domain-containing protein</fullName>
    </recommendedName>
</protein>
<dbReference type="AlphaFoldDB" id="A0A9Q1RLD1"/>
<evidence type="ECO:0000256" key="2">
    <source>
        <dbReference type="ARBA" id="ARBA00022771"/>
    </source>
</evidence>
<organism evidence="7 8">
    <name type="scientific">Anisodus acutangulus</name>
    <dbReference type="NCBI Taxonomy" id="402998"/>
    <lineage>
        <taxon>Eukaryota</taxon>
        <taxon>Viridiplantae</taxon>
        <taxon>Streptophyta</taxon>
        <taxon>Embryophyta</taxon>
        <taxon>Tracheophyta</taxon>
        <taxon>Spermatophyta</taxon>
        <taxon>Magnoliopsida</taxon>
        <taxon>eudicotyledons</taxon>
        <taxon>Gunneridae</taxon>
        <taxon>Pentapetalae</taxon>
        <taxon>asterids</taxon>
        <taxon>lamiids</taxon>
        <taxon>Solanales</taxon>
        <taxon>Solanaceae</taxon>
        <taxon>Solanoideae</taxon>
        <taxon>Hyoscyameae</taxon>
        <taxon>Anisodus</taxon>
    </lineage>
</organism>
<dbReference type="OrthoDB" id="2822301at2759"/>
<feature type="coiled-coil region" evidence="5">
    <location>
        <begin position="47"/>
        <end position="81"/>
    </location>
</feature>
<evidence type="ECO:0000256" key="1">
    <source>
        <dbReference type="ARBA" id="ARBA00022723"/>
    </source>
</evidence>
<gene>
    <name evidence="7" type="ORF">K7X08_011510</name>
</gene>